<dbReference type="Pfam" id="PF00083">
    <property type="entry name" value="Sugar_tr"/>
    <property type="match status" value="1"/>
</dbReference>
<dbReference type="PANTHER" id="PTHR48022">
    <property type="entry name" value="PLASTIDIC GLUCOSE TRANSPORTER 4"/>
    <property type="match status" value="1"/>
</dbReference>
<comment type="catalytic activity">
    <reaction evidence="7">
        <text>myo-inositol(out) + H(+)(out) = myo-inositol(in) + H(+)(in)</text>
        <dbReference type="Rhea" id="RHEA:60364"/>
        <dbReference type="ChEBI" id="CHEBI:15378"/>
        <dbReference type="ChEBI" id="CHEBI:17268"/>
    </reaction>
</comment>
<dbReference type="SUPFAM" id="SSF103473">
    <property type="entry name" value="MFS general substrate transporter"/>
    <property type="match status" value="1"/>
</dbReference>
<keyword evidence="4 10" id="KW-0812">Transmembrane</keyword>
<feature type="transmembrane region" description="Helical" evidence="10">
    <location>
        <begin position="133"/>
        <end position="154"/>
    </location>
</feature>
<feature type="domain" description="Major facilitator superfamily (MFS) profile" evidence="11">
    <location>
        <begin position="34"/>
        <end position="475"/>
    </location>
</feature>
<dbReference type="EMBL" id="KQ085907">
    <property type="protein sequence ID" value="KLO17208.1"/>
    <property type="molecule type" value="Genomic_DNA"/>
</dbReference>
<evidence type="ECO:0000256" key="8">
    <source>
        <dbReference type="RuleBase" id="RU003346"/>
    </source>
</evidence>
<sequence>MSTGIRNAPEWTIVDFIHRGPWWTNRGILALNLCLLLPLLTSAINGYDSSLVNGLQIVPDWQTFFHNPQGKALGLINSAQNVGALLGMPFTPLASDMLGRRVALFIGAVLMLAGVSLQCAAQTVAMFVGARFLIGFGLAFATNAGPLLITELAYPTQRGQLTSIYNSSWYMGSIVAAWACFAAFERKDGSAWAWRIPSVVQAVGSVAQVLLVFCIPESPRWLVSRGREGQAARVLAKYHANGGDDRDPLVVFEMAQIRHALKIEKEYTRSTNWLSLFETPGNRRRIFIIIAIGLFSQWSGNGLVSYYINLVLEGVGVNNAGTKAEINGGLQIWNLVCAFGAALLVDKLGRRTLFIASNAGMLVVFSMWTLTTALFSTMNDTDAAKATIPLIFLFFAFYDIAYTPMLVAYTLEILPFSIRAKGFAIMNITVCLTLAFNQFVNPWALDALGWKYYLVYCGWLVLELAFILRFIIETKGRTLEETAALFDGETLPQEIVSMAGEAATMSMHRSPEYPKSTEERYEKAPRQPEYYELGFQDSASSRIGETT</sequence>
<dbReference type="InterPro" id="IPR020846">
    <property type="entry name" value="MFS_dom"/>
</dbReference>
<feature type="compositionally biased region" description="Polar residues" evidence="9">
    <location>
        <begin position="537"/>
        <end position="547"/>
    </location>
</feature>
<evidence type="ECO:0000256" key="4">
    <source>
        <dbReference type="ARBA" id="ARBA00022692"/>
    </source>
</evidence>
<accession>A0A0H2S6A8</accession>
<evidence type="ECO:0000256" key="9">
    <source>
        <dbReference type="SAM" id="MobiDB-lite"/>
    </source>
</evidence>
<comment type="subcellular location">
    <subcellularLocation>
        <location evidence="1">Membrane</location>
        <topology evidence="1">Multi-pass membrane protein</topology>
    </subcellularLocation>
</comment>
<dbReference type="NCBIfam" id="TIGR00879">
    <property type="entry name" value="SP"/>
    <property type="match status" value="1"/>
</dbReference>
<dbReference type="OrthoDB" id="6133115at2759"/>
<evidence type="ECO:0000256" key="7">
    <source>
        <dbReference type="ARBA" id="ARBA00049119"/>
    </source>
</evidence>
<protein>
    <submittedName>
        <fullName evidence="12">General substrate transporter</fullName>
    </submittedName>
</protein>
<dbReference type="PANTHER" id="PTHR48022:SF64">
    <property type="entry name" value="MAJOR FACILITATOR SUPERFAMILY (MFS) PROFILE DOMAIN-CONTAINING PROTEIN"/>
    <property type="match status" value="1"/>
</dbReference>
<feature type="transmembrane region" description="Helical" evidence="10">
    <location>
        <begin position="166"/>
        <end position="184"/>
    </location>
</feature>
<dbReference type="GO" id="GO:0016020">
    <property type="term" value="C:membrane"/>
    <property type="evidence" value="ECO:0007669"/>
    <property type="project" value="UniProtKB-SubCell"/>
</dbReference>
<feature type="transmembrane region" description="Helical" evidence="10">
    <location>
        <begin position="452"/>
        <end position="472"/>
    </location>
</feature>
<keyword evidence="5 10" id="KW-1133">Transmembrane helix</keyword>
<dbReference type="Gene3D" id="1.20.1250.20">
    <property type="entry name" value="MFS general substrate transporter like domains"/>
    <property type="match status" value="1"/>
</dbReference>
<keyword evidence="6 10" id="KW-0472">Membrane</keyword>
<dbReference type="InterPro" id="IPR003663">
    <property type="entry name" value="Sugar/inositol_transpt"/>
</dbReference>
<evidence type="ECO:0000259" key="11">
    <source>
        <dbReference type="PROSITE" id="PS50850"/>
    </source>
</evidence>
<dbReference type="InParanoid" id="A0A0H2S6A8"/>
<dbReference type="InterPro" id="IPR005829">
    <property type="entry name" value="Sugar_transporter_CS"/>
</dbReference>
<gene>
    <name evidence="12" type="ORF">SCHPADRAFT_821767</name>
</gene>
<dbReference type="Proteomes" id="UP000053477">
    <property type="component" value="Unassembled WGS sequence"/>
</dbReference>
<dbReference type="PROSITE" id="PS50850">
    <property type="entry name" value="MFS"/>
    <property type="match status" value="1"/>
</dbReference>
<feature type="transmembrane region" description="Helical" evidence="10">
    <location>
        <begin position="28"/>
        <end position="47"/>
    </location>
</feature>
<dbReference type="InterPro" id="IPR005828">
    <property type="entry name" value="MFS_sugar_transport-like"/>
</dbReference>
<feature type="transmembrane region" description="Helical" evidence="10">
    <location>
        <begin position="328"/>
        <end position="345"/>
    </location>
</feature>
<feature type="transmembrane region" description="Helical" evidence="10">
    <location>
        <begin position="387"/>
        <end position="411"/>
    </location>
</feature>
<evidence type="ECO:0000256" key="2">
    <source>
        <dbReference type="ARBA" id="ARBA00010992"/>
    </source>
</evidence>
<dbReference type="PRINTS" id="PR00171">
    <property type="entry name" value="SUGRTRNSPORT"/>
</dbReference>
<dbReference type="InterPro" id="IPR050360">
    <property type="entry name" value="MFS_Sugar_Transporters"/>
</dbReference>
<feature type="compositionally biased region" description="Basic and acidic residues" evidence="9">
    <location>
        <begin position="509"/>
        <end position="526"/>
    </location>
</feature>
<evidence type="ECO:0000313" key="12">
    <source>
        <dbReference type="EMBL" id="KLO17208.1"/>
    </source>
</evidence>
<keyword evidence="13" id="KW-1185">Reference proteome</keyword>
<proteinExistence type="inferred from homology"/>
<dbReference type="InterPro" id="IPR036259">
    <property type="entry name" value="MFS_trans_sf"/>
</dbReference>
<reference evidence="12 13" key="1">
    <citation type="submission" date="2015-04" db="EMBL/GenBank/DDBJ databases">
        <title>Complete genome sequence of Schizopora paradoxa KUC8140, a cosmopolitan wood degrader in East Asia.</title>
        <authorList>
            <consortium name="DOE Joint Genome Institute"/>
            <person name="Min B."/>
            <person name="Park H."/>
            <person name="Jang Y."/>
            <person name="Kim J.-J."/>
            <person name="Kim K.H."/>
            <person name="Pangilinan J."/>
            <person name="Lipzen A."/>
            <person name="Riley R."/>
            <person name="Grigoriev I.V."/>
            <person name="Spatafora J.W."/>
            <person name="Choi I.-G."/>
        </authorList>
    </citation>
    <scope>NUCLEOTIDE SEQUENCE [LARGE SCALE GENOMIC DNA]</scope>
    <source>
        <strain evidence="12 13">KUC8140</strain>
    </source>
</reference>
<evidence type="ECO:0000256" key="5">
    <source>
        <dbReference type="ARBA" id="ARBA00022989"/>
    </source>
</evidence>
<evidence type="ECO:0000256" key="10">
    <source>
        <dbReference type="SAM" id="Phobius"/>
    </source>
</evidence>
<organism evidence="12 13">
    <name type="scientific">Schizopora paradoxa</name>
    <dbReference type="NCBI Taxonomy" id="27342"/>
    <lineage>
        <taxon>Eukaryota</taxon>
        <taxon>Fungi</taxon>
        <taxon>Dikarya</taxon>
        <taxon>Basidiomycota</taxon>
        <taxon>Agaricomycotina</taxon>
        <taxon>Agaricomycetes</taxon>
        <taxon>Hymenochaetales</taxon>
        <taxon>Schizoporaceae</taxon>
        <taxon>Schizopora</taxon>
    </lineage>
</organism>
<feature type="transmembrane region" description="Helical" evidence="10">
    <location>
        <begin position="286"/>
        <end position="308"/>
    </location>
</feature>
<dbReference type="PROSITE" id="PS00216">
    <property type="entry name" value="SUGAR_TRANSPORT_1"/>
    <property type="match status" value="1"/>
</dbReference>
<feature type="region of interest" description="Disordered" evidence="9">
    <location>
        <begin position="508"/>
        <end position="547"/>
    </location>
</feature>
<feature type="transmembrane region" description="Helical" evidence="10">
    <location>
        <begin position="352"/>
        <end position="375"/>
    </location>
</feature>
<dbReference type="STRING" id="27342.A0A0H2S6A8"/>
<dbReference type="FunFam" id="1.20.1250.20:FF:000117">
    <property type="entry name" value="MFS hexose transporter"/>
    <property type="match status" value="1"/>
</dbReference>
<feature type="transmembrane region" description="Helical" evidence="10">
    <location>
        <begin position="423"/>
        <end position="440"/>
    </location>
</feature>
<dbReference type="AlphaFoldDB" id="A0A0H2S6A8"/>
<keyword evidence="3 8" id="KW-0813">Transport</keyword>
<evidence type="ECO:0000256" key="3">
    <source>
        <dbReference type="ARBA" id="ARBA00022448"/>
    </source>
</evidence>
<feature type="transmembrane region" description="Helical" evidence="10">
    <location>
        <begin position="102"/>
        <end position="127"/>
    </location>
</feature>
<evidence type="ECO:0000313" key="13">
    <source>
        <dbReference type="Proteomes" id="UP000053477"/>
    </source>
</evidence>
<evidence type="ECO:0000256" key="1">
    <source>
        <dbReference type="ARBA" id="ARBA00004141"/>
    </source>
</evidence>
<comment type="similarity">
    <text evidence="2 8">Belongs to the major facilitator superfamily. Sugar transporter (TC 2.A.1.1) family.</text>
</comment>
<dbReference type="GO" id="GO:0005351">
    <property type="term" value="F:carbohydrate:proton symporter activity"/>
    <property type="evidence" value="ECO:0007669"/>
    <property type="project" value="TreeGrafter"/>
</dbReference>
<name>A0A0H2S6A8_9AGAM</name>
<evidence type="ECO:0000256" key="6">
    <source>
        <dbReference type="ARBA" id="ARBA00023136"/>
    </source>
</evidence>